<keyword evidence="2" id="KW-0645">Protease</keyword>
<keyword evidence="2" id="KW-0482">Metalloprotease</keyword>
<dbReference type="Pfam" id="PF17899">
    <property type="entry name" value="Peptidase_M61_N"/>
    <property type="match status" value="1"/>
</dbReference>
<dbReference type="InterPro" id="IPR041489">
    <property type="entry name" value="PDZ_6"/>
</dbReference>
<keyword evidence="2" id="KW-0378">Hydrolase</keyword>
<dbReference type="SUPFAM" id="SSF55486">
    <property type="entry name" value="Metalloproteases ('zincins'), catalytic domain"/>
    <property type="match status" value="1"/>
</dbReference>
<reference evidence="2 3" key="1">
    <citation type="submission" date="2019-03" db="EMBL/GenBank/DDBJ databases">
        <title>Genomic Encyclopedia of Type Strains, Phase IV (KMG-IV): sequencing the most valuable type-strain genomes for metagenomic binning, comparative biology and taxonomic classification.</title>
        <authorList>
            <person name="Goeker M."/>
        </authorList>
    </citation>
    <scope>NUCLEOTIDE SEQUENCE [LARGE SCALE GENOMIC DNA]</scope>
    <source>
        <strain evidence="2 3">DSM 13587</strain>
    </source>
</reference>
<dbReference type="Gene3D" id="2.60.40.3650">
    <property type="match status" value="1"/>
</dbReference>
<dbReference type="Gene3D" id="2.30.42.10">
    <property type="match status" value="1"/>
</dbReference>
<evidence type="ECO:0000313" key="2">
    <source>
        <dbReference type="EMBL" id="TCT22739.1"/>
    </source>
</evidence>
<evidence type="ECO:0000259" key="1">
    <source>
        <dbReference type="PROSITE" id="PS50106"/>
    </source>
</evidence>
<dbReference type="AlphaFoldDB" id="A0A4R3N784"/>
<dbReference type="Gene3D" id="1.10.390.10">
    <property type="entry name" value="Neutral Protease Domain 2"/>
    <property type="match status" value="1"/>
</dbReference>
<dbReference type="OrthoDB" id="9778516at2"/>
<dbReference type="PROSITE" id="PS50106">
    <property type="entry name" value="PDZ"/>
    <property type="match status" value="1"/>
</dbReference>
<sequence length="616" mass="67277">MPDSNPVSFDLTYRVCPAFPQAHLFAVEILIPHPPSDPLVLSLPAWIPGSYMIRDFARNLLDIAVTNAAGQSLPLVKHDKQTWICEGATGAVRVAYRVFAWELSVRAAHLDSTHAYFNGPSLLLRVAGLENRPCRIDLLPPDDEIGVDWRVATSLRPLDAEPLGFGSYRAEDYADLIDHPVEMGRFRLVPFAVRGIPHHVAISGRHRLDETRLIADLGPICAEHAALFGELPLDRYLFLVTAVGEGYGGLEHACSTSLLCARDDLPQPGEDPPSLPTEGYTRFLGLCSHEYFHLWLVKRIRPQVLINGGLEREVHTRLLWAFEGITSYYDELALVRAGCIDRKTYLGLLAATITRVMRNPGRRVQTLADASFDAWTRFYKPDENAPNALVSYYGKGALVALALDLTIRRGTAGACSLDAVMRELWRRHGQTGVGVPERGVEAVAGAVSGLDLDGFFAQTLDSTEDTDLADLLASVGIGMRLRPNRGPKDLGGCVEQFAPLTSAVPTLNLRLRPGGNEVVIQSVISGGAGERAGLAPGDVLLAVDGLRATPENLERLVARAAGQTDGVALHLFRRDELMTLTAHPQPANADTCELMWLEPVADAVARTRDRWLASRV</sequence>
<proteinExistence type="predicted"/>
<dbReference type="Pfam" id="PF05299">
    <property type="entry name" value="Peptidase_M61"/>
    <property type="match status" value="1"/>
</dbReference>
<dbReference type="InterPro" id="IPR040756">
    <property type="entry name" value="Peptidase_M61_N"/>
</dbReference>
<dbReference type="InterPro" id="IPR024191">
    <property type="entry name" value="Peptidase_M61"/>
</dbReference>
<dbReference type="InterPro" id="IPR007963">
    <property type="entry name" value="Peptidase_M61_catalytic"/>
</dbReference>
<feature type="domain" description="PDZ" evidence="1">
    <location>
        <begin position="507"/>
        <end position="575"/>
    </location>
</feature>
<gene>
    <name evidence="2" type="ORF">EDC35_10270</name>
</gene>
<dbReference type="PIRSF" id="PIRSF016493">
    <property type="entry name" value="Glycyl_aminpptds"/>
    <property type="match status" value="1"/>
</dbReference>
<dbReference type="GO" id="GO:0006508">
    <property type="term" value="P:proteolysis"/>
    <property type="evidence" value="ECO:0007669"/>
    <property type="project" value="UniProtKB-KW"/>
</dbReference>
<comment type="caution">
    <text evidence="2">The sequence shown here is derived from an EMBL/GenBank/DDBJ whole genome shotgun (WGS) entry which is preliminary data.</text>
</comment>
<accession>A0A4R3N784</accession>
<evidence type="ECO:0000313" key="3">
    <source>
        <dbReference type="Proteomes" id="UP000295717"/>
    </source>
</evidence>
<dbReference type="InterPro" id="IPR027268">
    <property type="entry name" value="Peptidase_M4/M1_CTD_sf"/>
</dbReference>
<dbReference type="Proteomes" id="UP000295717">
    <property type="component" value="Unassembled WGS sequence"/>
</dbReference>
<keyword evidence="3" id="KW-1185">Reference proteome</keyword>
<dbReference type="InterPro" id="IPR036034">
    <property type="entry name" value="PDZ_sf"/>
</dbReference>
<protein>
    <submittedName>
        <fullName evidence="2">Putative metalloprotease with PDZ domain</fullName>
    </submittedName>
</protein>
<dbReference type="SMART" id="SM00228">
    <property type="entry name" value="PDZ"/>
    <property type="match status" value="1"/>
</dbReference>
<dbReference type="RefSeq" id="WP_132975835.1">
    <property type="nucleotide sequence ID" value="NZ_SMAO01000002.1"/>
</dbReference>
<dbReference type="GO" id="GO:0008237">
    <property type="term" value="F:metallopeptidase activity"/>
    <property type="evidence" value="ECO:0007669"/>
    <property type="project" value="UniProtKB-KW"/>
</dbReference>
<dbReference type="SUPFAM" id="SSF50156">
    <property type="entry name" value="PDZ domain-like"/>
    <property type="match status" value="1"/>
</dbReference>
<dbReference type="EMBL" id="SMAO01000002">
    <property type="protein sequence ID" value="TCT22739.1"/>
    <property type="molecule type" value="Genomic_DNA"/>
</dbReference>
<name>A0A4R3N784_9GAMM</name>
<dbReference type="Pfam" id="PF17820">
    <property type="entry name" value="PDZ_6"/>
    <property type="match status" value="1"/>
</dbReference>
<dbReference type="InterPro" id="IPR001478">
    <property type="entry name" value="PDZ"/>
</dbReference>
<organism evidence="2 3">
    <name type="scientific">Thiobaca trueperi</name>
    <dbReference type="NCBI Taxonomy" id="127458"/>
    <lineage>
        <taxon>Bacteria</taxon>
        <taxon>Pseudomonadati</taxon>
        <taxon>Pseudomonadota</taxon>
        <taxon>Gammaproteobacteria</taxon>
        <taxon>Chromatiales</taxon>
        <taxon>Chromatiaceae</taxon>
        <taxon>Thiobaca</taxon>
    </lineage>
</organism>